<dbReference type="Proteomes" id="UP000515153">
    <property type="component" value="Chromosome VI"/>
</dbReference>
<reference evidence="3" key="2">
    <citation type="submission" date="2019-10" db="EMBL/GenBank/DDBJ databases">
        <authorList>
            <consortium name="NCBI Genome Project"/>
        </authorList>
    </citation>
    <scope>NUCLEOTIDE SEQUENCE</scope>
    <source>
        <strain evidence="3">NI907</strain>
    </source>
</reference>
<evidence type="ECO:0000313" key="2">
    <source>
        <dbReference type="Proteomes" id="UP000515153"/>
    </source>
</evidence>
<dbReference type="GeneID" id="41966279"/>
<gene>
    <name evidence="3" type="ORF">PgNI_11407</name>
</gene>
<organism evidence="2 3">
    <name type="scientific">Pyricularia grisea</name>
    <name type="common">Crabgrass-specific blast fungus</name>
    <name type="synonym">Magnaporthe grisea</name>
    <dbReference type="NCBI Taxonomy" id="148305"/>
    <lineage>
        <taxon>Eukaryota</taxon>
        <taxon>Fungi</taxon>
        <taxon>Dikarya</taxon>
        <taxon>Ascomycota</taxon>
        <taxon>Pezizomycotina</taxon>
        <taxon>Sordariomycetes</taxon>
        <taxon>Sordariomycetidae</taxon>
        <taxon>Magnaporthales</taxon>
        <taxon>Pyriculariaceae</taxon>
        <taxon>Pyricularia</taxon>
    </lineage>
</organism>
<dbReference type="OrthoDB" id="5225074at2759"/>
<protein>
    <submittedName>
        <fullName evidence="3">Uncharacterized protein</fullName>
    </submittedName>
</protein>
<proteinExistence type="predicted"/>
<dbReference type="AlphaFoldDB" id="A0A6P8APJ7"/>
<keyword evidence="1" id="KW-0732">Signal</keyword>
<dbReference type="RefSeq" id="XP_030976836.1">
    <property type="nucleotide sequence ID" value="XM_031131374.1"/>
</dbReference>
<feature type="signal peptide" evidence="1">
    <location>
        <begin position="1"/>
        <end position="17"/>
    </location>
</feature>
<sequence length="159" mass="17468">MRASFITVAMAAVAAQAAPSVIEARDDVAPTDSAAAPAASSVIPAACTPTPGIDIVAAYDKAFEFQKAYLFDKNNNETFKYYSADFKSNWRFGSYTRDEYWATQGVQTWMAVSSYPTESYFKNDTLHVAYDLGVNRTGHAGDNFVWKDGCVISQEQTRS</sequence>
<evidence type="ECO:0000313" key="3">
    <source>
        <dbReference type="RefSeq" id="XP_030976836.1"/>
    </source>
</evidence>
<evidence type="ECO:0000256" key="1">
    <source>
        <dbReference type="SAM" id="SignalP"/>
    </source>
</evidence>
<accession>A0A6P8APJ7</accession>
<reference evidence="3" key="3">
    <citation type="submission" date="2025-08" db="UniProtKB">
        <authorList>
            <consortium name="RefSeq"/>
        </authorList>
    </citation>
    <scope>IDENTIFICATION</scope>
    <source>
        <strain evidence="3">NI907</strain>
    </source>
</reference>
<dbReference type="KEGG" id="pgri:PgNI_11407"/>
<feature type="chain" id="PRO_5027834643" evidence="1">
    <location>
        <begin position="18"/>
        <end position="159"/>
    </location>
</feature>
<name>A0A6P8APJ7_PYRGI</name>
<reference evidence="2 3" key="1">
    <citation type="journal article" date="2019" name="Mol. Biol. Evol.">
        <title>Blast fungal genomes show frequent chromosomal changes, gene gains and losses, and effector gene turnover.</title>
        <authorList>
            <person name="Gomez Luciano L.B."/>
            <person name="Jason Tsai I."/>
            <person name="Chuma I."/>
            <person name="Tosa Y."/>
            <person name="Chen Y.H."/>
            <person name="Li J.Y."/>
            <person name="Li M.Y."/>
            <person name="Jade Lu M.Y."/>
            <person name="Nakayashiki H."/>
            <person name="Li W.H."/>
        </authorList>
    </citation>
    <scope>NUCLEOTIDE SEQUENCE [LARGE SCALE GENOMIC DNA]</scope>
    <source>
        <strain evidence="2 3">NI907</strain>
    </source>
</reference>
<keyword evidence="2" id="KW-1185">Reference proteome</keyword>